<feature type="region of interest" description="Disordered" evidence="1">
    <location>
        <begin position="1"/>
        <end position="34"/>
    </location>
</feature>
<evidence type="ECO:0000313" key="3">
    <source>
        <dbReference type="Proteomes" id="UP000499080"/>
    </source>
</evidence>
<gene>
    <name evidence="2" type="ORF">AVEN_74128_1</name>
</gene>
<evidence type="ECO:0000256" key="1">
    <source>
        <dbReference type="SAM" id="MobiDB-lite"/>
    </source>
</evidence>
<organism evidence="2 3">
    <name type="scientific">Araneus ventricosus</name>
    <name type="common">Orbweaver spider</name>
    <name type="synonym">Epeira ventricosa</name>
    <dbReference type="NCBI Taxonomy" id="182803"/>
    <lineage>
        <taxon>Eukaryota</taxon>
        <taxon>Metazoa</taxon>
        <taxon>Ecdysozoa</taxon>
        <taxon>Arthropoda</taxon>
        <taxon>Chelicerata</taxon>
        <taxon>Arachnida</taxon>
        <taxon>Araneae</taxon>
        <taxon>Araneomorphae</taxon>
        <taxon>Entelegynae</taxon>
        <taxon>Araneoidea</taxon>
        <taxon>Araneidae</taxon>
        <taxon>Araneus</taxon>
    </lineage>
</organism>
<comment type="caution">
    <text evidence="2">The sequence shown here is derived from an EMBL/GenBank/DDBJ whole genome shotgun (WGS) entry which is preliminary data.</text>
</comment>
<reference evidence="2 3" key="1">
    <citation type="journal article" date="2019" name="Sci. Rep.">
        <title>Orb-weaving spider Araneus ventricosus genome elucidates the spidroin gene catalogue.</title>
        <authorList>
            <person name="Kono N."/>
            <person name="Nakamura H."/>
            <person name="Ohtoshi R."/>
            <person name="Moran D.A.P."/>
            <person name="Shinohara A."/>
            <person name="Yoshida Y."/>
            <person name="Fujiwara M."/>
            <person name="Mori M."/>
            <person name="Tomita M."/>
            <person name="Arakawa K."/>
        </authorList>
    </citation>
    <scope>NUCLEOTIDE SEQUENCE [LARGE SCALE GENOMIC DNA]</scope>
</reference>
<keyword evidence="3" id="KW-1185">Reference proteome</keyword>
<dbReference type="Proteomes" id="UP000499080">
    <property type="component" value="Unassembled WGS sequence"/>
</dbReference>
<proteinExistence type="predicted"/>
<dbReference type="AlphaFoldDB" id="A0A4Y2P229"/>
<name>A0A4Y2P229_ARAVE</name>
<evidence type="ECO:0000313" key="2">
    <source>
        <dbReference type="EMBL" id="GBN45918.1"/>
    </source>
</evidence>
<accession>A0A4Y2P229</accession>
<dbReference type="EMBL" id="BGPR01010386">
    <property type="protein sequence ID" value="GBN45918.1"/>
    <property type="molecule type" value="Genomic_DNA"/>
</dbReference>
<sequence length="117" mass="12678">MHKDAYAGAPSKFSSTAARIPISESPENKPEKPRYPFLSYFSILLSSRPKPLSQAAAPPKDYFVSLAFETTLISAENIIAGSVASAADCAVKSVRQSLHHRSEACTEIGVRAIEHFL</sequence>
<protein>
    <submittedName>
        <fullName evidence="2">Uncharacterized protein</fullName>
    </submittedName>
</protein>